<evidence type="ECO:0000256" key="2">
    <source>
        <dbReference type="ARBA" id="ARBA00012438"/>
    </source>
</evidence>
<dbReference type="Gene3D" id="3.40.50.2300">
    <property type="match status" value="1"/>
</dbReference>
<proteinExistence type="predicted"/>
<dbReference type="PROSITE" id="PS50109">
    <property type="entry name" value="HIS_KIN"/>
    <property type="match status" value="1"/>
</dbReference>
<dbReference type="InterPro" id="IPR035965">
    <property type="entry name" value="PAS-like_dom_sf"/>
</dbReference>
<dbReference type="RefSeq" id="WP_109533834.1">
    <property type="nucleotide sequence ID" value="NZ_QEYD01000007.1"/>
</dbReference>
<feature type="domain" description="Histidine kinase" evidence="6">
    <location>
        <begin position="326"/>
        <end position="541"/>
    </location>
</feature>
<protein>
    <recommendedName>
        <fullName evidence="2">histidine kinase</fullName>
        <ecNumber evidence="2">2.7.13.3</ecNumber>
    </recommendedName>
</protein>
<feature type="coiled-coil region" evidence="4">
    <location>
        <begin position="160"/>
        <end position="187"/>
    </location>
</feature>
<dbReference type="Proteomes" id="UP000244940">
    <property type="component" value="Unassembled WGS sequence"/>
</dbReference>
<reference evidence="8 9" key="1">
    <citation type="submission" date="2018-05" db="EMBL/GenBank/DDBJ databases">
        <title>Pararhodobacter marina sp. nov., isolated from deep-sea water of the Indian Ocean.</title>
        <authorList>
            <person name="Lai Q.Sr."/>
            <person name="Liu X."/>
            <person name="Shao Z."/>
        </authorList>
    </citation>
    <scope>NUCLEOTIDE SEQUENCE [LARGE SCALE GENOMIC DNA]</scope>
    <source>
        <strain evidence="8 9">CIC4N-9</strain>
    </source>
</reference>
<feature type="compositionally biased region" description="Low complexity" evidence="5">
    <location>
        <begin position="679"/>
        <end position="699"/>
    </location>
</feature>
<dbReference type="OrthoDB" id="9796100at2"/>
<keyword evidence="9" id="KW-1185">Reference proteome</keyword>
<dbReference type="SUPFAM" id="SSF55785">
    <property type="entry name" value="PYP-like sensor domain (PAS domain)"/>
    <property type="match status" value="2"/>
</dbReference>
<dbReference type="InterPro" id="IPR013656">
    <property type="entry name" value="PAS_4"/>
</dbReference>
<evidence type="ECO:0000259" key="7">
    <source>
        <dbReference type="PROSITE" id="PS50110"/>
    </source>
</evidence>
<dbReference type="InterPro" id="IPR005467">
    <property type="entry name" value="His_kinase_dom"/>
</dbReference>
<accession>A0A2U2C8V4</accession>
<dbReference type="PANTHER" id="PTHR43065:SF42">
    <property type="entry name" value="TWO-COMPONENT SENSOR PPRA"/>
    <property type="match status" value="1"/>
</dbReference>
<evidence type="ECO:0000259" key="6">
    <source>
        <dbReference type="PROSITE" id="PS50109"/>
    </source>
</evidence>
<dbReference type="GeneID" id="94365889"/>
<dbReference type="Pfam" id="PF02518">
    <property type="entry name" value="HATPase_c"/>
    <property type="match status" value="1"/>
</dbReference>
<comment type="caution">
    <text evidence="8">The sequence shown here is derived from an EMBL/GenBank/DDBJ whole genome shotgun (WGS) entry which is preliminary data.</text>
</comment>
<dbReference type="Gene3D" id="3.30.565.10">
    <property type="entry name" value="Histidine kinase-like ATPase, C-terminal domain"/>
    <property type="match status" value="1"/>
</dbReference>
<sequence>MQAPSPSPSLSPSGDTFEKLTRAGLTLIQQALSIFDSDLRLAVCNPRYQEMFGLPDALVRPGAAFEDTIRFLVQRGEYGPQPDEEAAVRLRVETARAFRPHYMERQRANGRWVSVEGAPLAQGGWVTVYTDITEIKLQEQLLRARSEELSDQLLAHAERLGMANRELAATNAALAETQRELTEMEARTRLVTEMMPAHIAHLDRNLVYTYSNRRLSSLVPGLPANVVGMAFAEAVGPQLAASLLPHMQRALAGEPSVRELNHEDSGRRIRVVMTPDPRNTTDDAARAGNGDGGVYLLTTDITAETQARAALLQTRKRELAAQLTSGLAHDFANLLTIILGQQDKLARLPDLPPEAADLVRGTVAAARRGGTLLRRIGEISGARALKPTPTELEPLLDDLRMMASPSLPDGLRFEIALEPGLGRVMLDQGALQDALLNLVLNARDAIAGAHPDGTTGGAILLTAHRVQDTWLELTVEDDGPGFTPEALRRGLDPFFTTKGGEGSGLGLAMVYDHATLGGGSVRLANRAGGGARVTLRLPLRPADPADDPAGGPDPSQLVLLVEDSPEIRTHVREMLVALGHRVIEAETAADARALAQLPEIGIVLSDIQLKGGETGLALLASLARERPGLAGGLMTSLPASDPLHGAAARTCPLLAKPFDARDLAAFLQGLTGAAKPGFPGSLPAAAESPSSPSLLPDSS</sequence>
<dbReference type="SUPFAM" id="SSF52172">
    <property type="entry name" value="CheY-like"/>
    <property type="match status" value="1"/>
</dbReference>
<dbReference type="GO" id="GO:0000160">
    <property type="term" value="P:phosphorelay signal transduction system"/>
    <property type="evidence" value="ECO:0007669"/>
    <property type="project" value="InterPro"/>
</dbReference>
<dbReference type="Gene3D" id="3.30.450.20">
    <property type="entry name" value="PAS domain"/>
    <property type="match status" value="2"/>
</dbReference>
<dbReference type="Pfam" id="PF00072">
    <property type="entry name" value="Response_reg"/>
    <property type="match status" value="1"/>
</dbReference>
<dbReference type="InterPro" id="IPR001789">
    <property type="entry name" value="Sig_transdc_resp-reg_receiver"/>
</dbReference>
<dbReference type="PROSITE" id="PS50110">
    <property type="entry name" value="RESPONSE_REGULATORY"/>
    <property type="match status" value="1"/>
</dbReference>
<feature type="modified residue" description="4-aspartylphosphate" evidence="3">
    <location>
        <position position="606"/>
    </location>
</feature>
<dbReference type="Pfam" id="PF08448">
    <property type="entry name" value="PAS_4"/>
    <property type="match status" value="1"/>
</dbReference>
<name>A0A2U2C8V4_9RHOB</name>
<evidence type="ECO:0000256" key="1">
    <source>
        <dbReference type="ARBA" id="ARBA00000085"/>
    </source>
</evidence>
<dbReference type="InterPro" id="IPR036890">
    <property type="entry name" value="HATPase_C_sf"/>
</dbReference>
<dbReference type="InterPro" id="IPR011006">
    <property type="entry name" value="CheY-like_superfamily"/>
</dbReference>
<dbReference type="Pfam" id="PF12860">
    <property type="entry name" value="PAS_7"/>
    <property type="match status" value="1"/>
</dbReference>
<gene>
    <name evidence="8" type="ORF">C4N9_13410</name>
</gene>
<feature type="domain" description="Response regulatory" evidence="7">
    <location>
        <begin position="557"/>
        <end position="671"/>
    </location>
</feature>
<keyword evidence="8" id="KW-0418">Kinase</keyword>
<keyword evidence="4" id="KW-0175">Coiled coil</keyword>
<keyword evidence="3" id="KW-0597">Phosphoprotein</keyword>
<dbReference type="SMART" id="SM00387">
    <property type="entry name" value="HATPase_c"/>
    <property type="match status" value="1"/>
</dbReference>
<dbReference type="Gene3D" id="1.10.287.130">
    <property type="match status" value="1"/>
</dbReference>
<evidence type="ECO:0000313" key="9">
    <source>
        <dbReference type="Proteomes" id="UP000244940"/>
    </source>
</evidence>
<dbReference type="InterPro" id="IPR004358">
    <property type="entry name" value="Sig_transdc_His_kin-like_C"/>
</dbReference>
<evidence type="ECO:0000256" key="5">
    <source>
        <dbReference type="SAM" id="MobiDB-lite"/>
    </source>
</evidence>
<dbReference type="SUPFAM" id="SSF55874">
    <property type="entry name" value="ATPase domain of HSP90 chaperone/DNA topoisomerase II/histidine kinase"/>
    <property type="match status" value="1"/>
</dbReference>
<evidence type="ECO:0000256" key="3">
    <source>
        <dbReference type="PROSITE-ProRule" id="PRU00169"/>
    </source>
</evidence>
<dbReference type="AlphaFoldDB" id="A0A2U2C8V4"/>
<comment type="catalytic activity">
    <reaction evidence="1">
        <text>ATP + protein L-histidine = ADP + protein N-phospho-L-histidine.</text>
        <dbReference type="EC" id="2.7.13.3"/>
    </reaction>
</comment>
<dbReference type="InterPro" id="IPR003594">
    <property type="entry name" value="HATPase_dom"/>
</dbReference>
<dbReference type="SMART" id="SM00448">
    <property type="entry name" value="REC"/>
    <property type="match status" value="1"/>
</dbReference>
<dbReference type="EMBL" id="QEYD01000007">
    <property type="protein sequence ID" value="PWE28328.1"/>
    <property type="molecule type" value="Genomic_DNA"/>
</dbReference>
<organism evidence="8 9">
    <name type="scientific">Pararhodobacter marinus</name>
    <dbReference type="NCBI Taxonomy" id="2184063"/>
    <lineage>
        <taxon>Bacteria</taxon>
        <taxon>Pseudomonadati</taxon>
        <taxon>Pseudomonadota</taxon>
        <taxon>Alphaproteobacteria</taxon>
        <taxon>Rhodobacterales</taxon>
        <taxon>Paracoccaceae</taxon>
        <taxon>Pararhodobacter</taxon>
    </lineage>
</organism>
<dbReference type="EC" id="2.7.13.3" evidence="2"/>
<dbReference type="PRINTS" id="PR00344">
    <property type="entry name" value="BCTRLSENSOR"/>
</dbReference>
<feature type="region of interest" description="Disordered" evidence="5">
    <location>
        <begin position="678"/>
        <end position="699"/>
    </location>
</feature>
<evidence type="ECO:0000256" key="4">
    <source>
        <dbReference type="SAM" id="Coils"/>
    </source>
</evidence>
<keyword evidence="8" id="KW-0808">Transferase</keyword>
<dbReference type="GO" id="GO:0004673">
    <property type="term" value="F:protein histidine kinase activity"/>
    <property type="evidence" value="ECO:0007669"/>
    <property type="project" value="UniProtKB-EC"/>
</dbReference>
<evidence type="ECO:0000313" key="8">
    <source>
        <dbReference type="EMBL" id="PWE28328.1"/>
    </source>
</evidence>
<dbReference type="PANTHER" id="PTHR43065">
    <property type="entry name" value="SENSOR HISTIDINE KINASE"/>
    <property type="match status" value="1"/>
</dbReference>